<proteinExistence type="predicted"/>
<evidence type="ECO:0008006" key="3">
    <source>
        <dbReference type="Google" id="ProtNLM"/>
    </source>
</evidence>
<reference evidence="1" key="1">
    <citation type="submission" date="2021-02" db="EMBL/GenBank/DDBJ databases">
        <authorList>
            <person name="Dougan E. K."/>
            <person name="Rhodes N."/>
            <person name="Thang M."/>
            <person name="Chan C."/>
        </authorList>
    </citation>
    <scope>NUCLEOTIDE SEQUENCE</scope>
</reference>
<keyword evidence="2" id="KW-1185">Reference proteome</keyword>
<evidence type="ECO:0000313" key="1">
    <source>
        <dbReference type="EMBL" id="CAE7548909.1"/>
    </source>
</evidence>
<dbReference type="InterPro" id="IPR011990">
    <property type="entry name" value="TPR-like_helical_dom_sf"/>
</dbReference>
<dbReference type="Gene3D" id="1.25.40.10">
    <property type="entry name" value="Tetratricopeptide repeat domain"/>
    <property type="match status" value="1"/>
</dbReference>
<dbReference type="Proteomes" id="UP000604046">
    <property type="component" value="Unassembled WGS sequence"/>
</dbReference>
<protein>
    <recommendedName>
        <fullName evidence="3">Tetratricopeptide repeat protein</fullName>
    </recommendedName>
</protein>
<sequence length="321" mass="36288">MTVKLLADIAATMDSQNSLWALTEKLAVYEECLSIIESFGPSEVDRLLSEVSDFTEPLKNMGLGAISMNDVELELKIWEVSLRYCLATRCADTVRHGEVLIRVGVALSKQDKQDSALIMQYYDKADHIFMKLGRQNTHWYAILVHNMGVVFGQQGDRQRELANYEKAVDTYRGLKMTQTETFTSILYELAASRTDRGNKEGGREAFLEAERVFLQNPKLQSKMRSHYVGQYGLSRRAAGDLAGAIHAFEVAVQAHEKTQTLRTEGGRSAKRNLKEAEDVLASLPKEDRRQIARRIEVLRWPSEPETAEELEAGVYLQRAGR</sequence>
<dbReference type="SUPFAM" id="SSF48452">
    <property type="entry name" value="TPR-like"/>
    <property type="match status" value="1"/>
</dbReference>
<dbReference type="OrthoDB" id="423934at2759"/>
<name>A0A812TU20_9DINO</name>
<comment type="caution">
    <text evidence="1">The sequence shown here is derived from an EMBL/GenBank/DDBJ whole genome shotgun (WGS) entry which is preliminary data.</text>
</comment>
<gene>
    <name evidence="1" type="ORF">SNAT2548_LOCUS30815</name>
</gene>
<dbReference type="AlphaFoldDB" id="A0A812TU20"/>
<evidence type="ECO:0000313" key="2">
    <source>
        <dbReference type="Proteomes" id="UP000604046"/>
    </source>
</evidence>
<accession>A0A812TU20</accession>
<organism evidence="1 2">
    <name type="scientific">Symbiodinium natans</name>
    <dbReference type="NCBI Taxonomy" id="878477"/>
    <lineage>
        <taxon>Eukaryota</taxon>
        <taxon>Sar</taxon>
        <taxon>Alveolata</taxon>
        <taxon>Dinophyceae</taxon>
        <taxon>Suessiales</taxon>
        <taxon>Symbiodiniaceae</taxon>
        <taxon>Symbiodinium</taxon>
    </lineage>
</organism>
<dbReference type="EMBL" id="CAJNDS010002625">
    <property type="protein sequence ID" value="CAE7548909.1"/>
    <property type="molecule type" value="Genomic_DNA"/>
</dbReference>